<sequence>MELNKAYPRETMSGLFSLMAEGRFGEIVRAKALINTPDGPPYRFDLAWGNINEVSFNSALSRSRLVVIGPEIVPGIMEEEIRAFLLKLKADE</sequence>
<comment type="caution">
    <text evidence="1">The sequence shown here is derived from an EMBL/GenBank/DDBJ whole genome shotgun (WGS) entry which is preliminary data.</text>
</comment>
<organism evidence="1">
    <name type="scientific">marine sediment metagenome</name>
    <dbReference type="NCBI Taxonomy" id="412755"/>
    <lineage>
        <taxon>unclassified sequences</taxon>
        <taxon>metagenomes</taxon>
        <taxon>ecological metagenomes</taxon>
    </lineage>
</organism>
<proteinExistence type="predicted"/>
<evidence type="ECO:0008006" key="2">
    <source>
        <dbReference type="Google" id="ProtNLM"/>
    </source>
</evidence>
<dbReference type="AlphaFoldDB" id="A0A0F9CN61"/>
<name>A0A0F9CN61_9ZZZZ</name>
<evidence type="ECO:0000313" key="1">
    <source>
        <dbReference type="EMBL" id="KKL07106.1"/>
    </source>
</evidence>
<dbReference type="EMBL" id="LAZR01043428">
    <property type="protein sequence ID" value="KKL07106.1"/>
    <property type="molecule type" value="Genomic_DNA"/>
</dbReference>
<accession>A0A0F9CN61</accession>
<gene>
    <name evidence="1" type="ORF">LCGC14_2589340</name>
</gene>
<reference evidence="1" key="1">
    <citation type="journal article" date="2015" name="Nature">
        <title>Complex archaea that bridge the gap between prokaryotes and eukaryotes.</title>
        <authorList>
            <person name="Spang A."/>
            <person name="Saw J.H."/>
            <person name="Jorgensen S.L."/>
            <person name="Zaremba-Niedzwiedzka K."/>
            <person name="Martijn J."/>
            <person name="Lind A.E."/>
            <person name="van Eijk R."/>
            <person name="Schleper C."/>
            <person name="Guy L."/>
            <person name="Ettema T.J."/>
        </authorList>
    </citation>
    <scope>NUCLEOTIDE SEQUENCE</scope>
</reference>
<protein>
    <recommendedName>
        <fullName evidence="2">CobW C-terminal domain-containing protein</fullName>
    </recommendedName>
</protein>